<evidence type="ECO:0000259" key="6">
    <source>
        <dbReference type="PROSITE" id="PS50928"/>
    </source>
</evidence>
<keyword evidence="4 5" id="KW-0472">Membrane</keyword>
<dbReference type="Gene3D" id="1.10.3720.10">
    <property type="entry name" value="MetI-like"/>
    <property type="match status" value="1"/>
</dbReference>
<evidence type="ECO:0000256" key="5">
    <source>
        <dbReference type="SAM" id="Phobius"/>
    </source>
</evidence>
<dbReference type="InterPro" id="IPR052730">
    <property type="entry name" value="Sugar_ABC_transporter"/>
</dbReference>
<accession>X1A0I9</accession>
<gene>
    <name evidence="7" type="ORF">S01H4_08004</name>
</gene>
<feature type="domain" description="ABC transmembrane type-1" evidence="6">
    <location>
        <begin position="87"/>
        <end position="296"/>
    </location>
</feature>
<dbReference type="EMBL" id="BART01002690">
    <property type="protein sequence ID" value="GAG66248.1"/>
    <property type="molecule type" value="Genomic_DNA"/>
</dbReference>
<feature type="non-terminal residue" evidence="7">
    <location>
        <position position="303"/>
    </location>
</feature>
<proteinExistence type="predicted"/>
<evidence type="ECO:0000256" key="1">
    <source>
        <dbReference type="ARBA" id="ARBA00004141"/>
    </source>
</evidence>
<comment type="caution">
    <text evidence="7">The sequence shown here is derived from an EMBL/GenBank/DDBJ whole genome shotgun (WGS) entry which is preliminary data.</text>
</comment>
<dbReference type="GO" id="GO:0055085">
    <property type="term" value="P:transmembrane transport"/>
    <property type="evidence" value="ECO:0007669"/>
    <property type="project" value="InterPro"/>
</dbReference>
<evidence type="ECO:0000313" key="7">
    <source>
        <dbReference type="EMBL" id="GAG66248.1"/>
    </source>
</evidence>
<keyword evidence="3 5" id="KW-1133">Transmembrane helix</keyword>
<reference evidence="7" key="1">
    <citation type="journal article" date="2014" name="Front. Microbiol.">
        <title>High frequency of phylogenetically diverse reductive dehalogenase-homologous genes in deep subseafloor sedimentary metagenomes.</title>
        <authorList>
            <person name="Kawai M."/>
            <person name="Futagami T."/>
            <person name="Toyoda A."/>
            <person name="Takaki Y."/>
            <person name="Nishi S."/>
            <person name="Hori S."/>
            <person name="Arai W."/>
            <person name="Tsubouchi T."/>
            <person name="Morono Y."/>
            <person name="Uchiyama I."/>
            <person name="Ito T."/>
            <person name="Fujiyama A."/>
            <person name="Inagaki F."/>
            <person name="Takami H."/>
        </authorList>
    </citation>
    <scope>NUCLEOTIDE SEQUENCE</scope>
    <source>
        <strain evidence="7">Expedition CK06-06</strain>
    </source>
</reference>
<dbReference type="SUPFAM" id="SSF161098">
    <property type="entry name" value="MetI-like"/>
    <property type="match status" value="1"/>
</dbReference>
<dbReference type="PANTHER" id="PTHR43759">
    <property type="entry name" value="TREHALOSE TRANSPORT SYSTEM PERMEASE PROTEIN SUGA"/>
    <property type="match status" value="1"/>
</dbReference>
<evidence type="ECO:0000256" key="2">
    <source>
        <dbReference type="ARBA" id="ARBA00022692"/>
    </source>
</evidence>
<name>X1A0I9_9ZZZZ</name>
<evidence type="ECO:0000256" key="3">
    <source>
        <dbReference type="ARBA" id="ARBA00022989"/>
    </source>
</evidence>
<dbReference type="PANTHER" id="PTHR43759:SF1">
    <property type="entry name" value="GLUCOSE IMPORT SYSTEM PERMEASE PROTEIN GLCT"/>
    <property type="match status" value="1"/>
</dbReference>
<protein>
    <recommendedName>
        <fullName evidence="6">ABC transmembrane type-1 domain-containing protein</fullName>
    </recommendedName>
</protein>
<feature type="transmembrane region" description="Helical" evidence="5">
    <location>
        <begin position="180"/>
        <end position="203"/>
    </location>
</feature>
<dbReference type="CDD" id="cd06261">
    <property type="entry name" value="TM_PBP2"/>
    <property type="match status" value="1"/>
</dbReference>
<dbReference type="InterPro" id="IPR000515">
    <property type="entry name" value="MetI-like"/>
</dbReference>
<organism evidence="7">
    <name type="scientific">marine sediment metagenome</name>
    <dbReference type="NCBI Taxonomy" id="412755"/>
    <lineage>
        <taxon>unclassified sequences</taxon>
        <taxon>metagenomes</taxon>
        <taxon>ecological metagenomes</taxon>
    </lineage>
</organism>
<keyword evidence="2 5" id="KW-0812">Transmembrane</keyword>
<feature type="transmembrane region" description="Helical" evidence="5">
    <location>
        <begin position="124"/>
        <end position="145"/>
    </location>
</feature>
<dbReference type="Pfam" id="PF00528">
    <property type="entry name" value="BPD_transp_1"/>
    <property type="match status" value="1"/>
</dbReference>
<dbReference type="InterPro" id="IPR035906">
    <property type="entry name" value="MetI-like_sf"/>
</dbReference>
<dbReference type="PROSITE" id="PS50928">
    <property type="entry name" value="ABC_TM1"/>
    <property type="match status" value="1"/>
</dbReference>
<feature type="transmembrane region" description="Helical" evidence="5">
    <location>
        <begin position="93"/>
        <end position="112"/>
    </location>
</feature>
<comment type="subcellular location">
    <subcellularLocation>
        <location evidence="1">Membrane</location>
        <topology evidence="1">Multi-pass membrane protein</topology>
    </subcellularLocation>
</comment>
<dbReference type="AlphaFoldDB" id="X1A0I9"/>
<feature type="transmembrane region" description="Helical" evidence="5">
    <location>
        <begin position="280"/>
        <end position="300"/>
    </location>
</feature>
<dbReference type="SUPFAM" id="SSF160964">
    <property type="entry name" value="MalF N-terminal region-like"/>
    <property type="match status" value="1"/>
</dbReference>
<feature type="transmembrane region" description="Helical" evidence="5">
    <location>
        <begin position="224"/>
        <end position="244"/>
    </location>
</feature>
<dbReference type="GO" id="GO:0016020">
    <property type="term" value="C:membrane"/>
    <property type="evidence" value="ECO:0007669"/>
    <property type="project" value="UniProtKB-SubCell"/>
</dbReference>
<feature type="transmembrane region" description="Helical" evidence="5">
    <location>
        <begin position="26"/>
        <end position="48"/>
    </location>
</feature>
<sequence>MIKKSSRNQAGNLTYRSMKDTTLLRIFILPVIILLIVMNIFPLFWSLILSFSDYSAKRTTIWGENPEMIGAENYSEILTDPKMWRKFITTAKFVVMAVGSQMILGFGIALLLHQTNFFGKGFLTTLLILPMTMSPVIVGLMWKLFYNPNWGMFNYLLGLGKIDWTSDPTRNIYSVVIADVWMWTPFVMLLSLAGLSAIPKYLYEAAEIDRASWWYKFSRITMPMVYPLLLVALIFRTMEAFKIFDIVMGITGRGAMAPQLLSMYLYNVGFVTWKTSFGSALGYIMLIMIIAITSIFIKYLNSS</sequence>
<feature type="transmembrane region" description="Helical" evidence="5">
    <location>
        <begin position="256"/>
        <end position="273"/>
    </location>
</feature>
<evidence type="ECO:0000256" key="4">
    <source>
        <dbReference type="ARBA" id="ARBA00023136"/>
    </source>
</evidence>